<evidence type="ECO:0000313" key="1">
    <source>
        <dbReference type="EMBL" id="GME52713.1"/>
    </source>
</evidence>
<name>A0ACB5SQI9_9PEZI</name>
<organism evidence="1 2">
    <name type="scientific">Neofusicoccum parvum</name>
    <dbReference type="NCBI Taxonomy" id="310453"/>
    <lineage>
        <taxon>Eukaryota</taxon>
        <taxon>Fungi</taxon>
        <taxon>Dikarya</taxon>
        <taxon>Ascomycota</taxon>
        <taxon>Pezizomycotina</taxon>
        <taxon>Dothideomycetes</taxon>
        <taxon>Dothideomycetes incertae sedis</taxon>
        <taxon>Botryosphaeriales</taxon>
        <taxon>Botryosphaeriaceae</taxon>
        <taxon>Neofusicoccum</taxon>
    </lineage>
</organism>
<keyword evidence="2" id="KW-1185">Reference proteome</keyword>
<dbReference type="Proteomes" id="UP001165186">
    <property type="component" value="Unassembled WGS sequence"/>
</dbReference>
<gene>
    <name evidence="1" type="primary">g8919</name>
    <name evidence="1" type="ORF">NpPPO83_00008919</name>
</gene>
<evidence type="ECO:0000313" key="2">
    <source>
        <dbReference type="Proteomes" id="UP001165186"/>
    </source>
</evidence>
<sequence length="263" mass="25858">MTAQTLSGKVAIVTGGTRGIGAAIVLELARRGAKVAFTYVSPSSAALAADLTTTVSALPNGTTAHAIQADMASPSAPATIVAATTAIFGPTIDILVHNAGIYGIAPLAAITPASYTTLLDTNVRGVLFLTQAVAPHLPTGGGGRVIAIGSIAARSATPGAAVYAATKAALEAMTRAFAAELGPAGHTANVVAPGPTATDIIKRETGASDAVRAFVDKAVESTPMQGRIGTGEDVAGVVAAVAEPGMGWITGQSLSASGGLVMF</sequence>
<comment type="caution">
    <text evidence="1">The sequence shown here is derived from an EMBL/GenBank/DDBJ whole genome shotgun (WGS) entry which is preliminary data.</text>
</comment>
<protein>
    <submittedName>
        <fullName evidence="1">3-ketoacyl-acyl carrier protein reductase</fullName>
    </submittedName>
</protein>
<proteinExistence type="predicted"/>
<dbReference type="EMBL" id="BSXG01000191">
    <property type="protein sequence ID" value="GME52713.1"/>
    <property type="molecule type" value="Genomic_DNA"/>
</dbReference>
<reference evidence="1" key="1">
    <citation type="submission" date="2024-09" db="EMBL/GenBank/DDBJ databases">
        <title>Draft Genome Sequences of Neofusicoccum parvum.</title>
        <authorList>
            <person name="Ashida A."/>
            <person name="Camagna M."/>
            <person name="Tanaka A."/>
            <person name="Takemoto D."/>
        </authorList>
    </citation>
    <scope>NUCLEOTIDE SEQUENCE</scope>
    <source>
        <strain evidence="1">PPO83</strain>
    </source>
</reference>
<accession>A0ACB5SQI9</accession>